<dbReference type="Pfam" id="PF02021">
    <property type="entry name" value="UPF0102"/>
    <property type="match status" value="1"/>
</dbReference>
<keyword evidence="4" id="KW-1185">Reference proteome</keyword>
<dbReference type="InterPro" id="IPR011335">
    <property type="entry name" value="Restrct_endonuc-II-like"/>
</dbReference>
<dbReference type="HAMAP" id="MF_00048">
    <property type="entry name" value="UPF0102"/>
    <property type="match status" value="1"/>
</dbReference>
<dbReference type="PANTHER" id="PTHR34039">
    <property type="entry name" value="UPF0102 PROTEIN YRAN"/>
    <property type="match status" value="1"/>
</dbReference>
<protein>
    <recommendedName>
        <fullName evidence="2">UPF0102 protein ACFSJ3_16215</fullName>
    </recommendedName>
</protein>
<sequence length="118" mass="13685">MKWRRNHRAVGEAHEQNARKYLERQGLSFVTANFHCRGGEIDLVMRDKDTWVFVEVKYRQSDHFGGSISAVNGQKAAKLVHSVRVYLQQHKMNENVTPCRIDVVAITGDQYEWIQNAI</sequence>
<dbReference type="Proteomes" id="UP001597380">
    <property type="component" value="Unassembled WGS sequence"/>
</dbReference>
<evidence type="ECO:0000256" key="1">
    <source>
        <dbReference type="ARBA" id="ARBA00006738"/>
    </source>
</evidence>
<dbReference type="NCBIfam" id="TIGR00252">
    <property type="entry name" value="YraN family protein"/>
    <property type="match status" value="1"/>
</dbReference>
<gene>
    <name evidence="3" type="ORF">ACFSJ3_16215</name>
</gene>
<comment type="similarity">
    <text evidence="1 2">Belongs to the UPF0102 family.</text>
</comment>
<dbReference type="EMBL" id="JBHUHT010000025">
    <property type="protein sequence ID" value="MFD2097539.1"/>
    <property type="molecule type" value="Genomic_DNA"/>
</dbReference>
<evidence type="ECO:0000313" key="3">
    <source>
        <dbReference type="EMBL" id="MFD2097539.1"/>
    </source>
</evidence>
<dbReference type="InterPro" id="IPR011856">
    <property type="entry name" value="tRNA_endonuc-like_dom_sf"/>
</dbReference>
<name>A0ABW4XQV3_9GAMM</name>
<comment type="caution">
    <text evidence="3">The sequence shown here is derived from an EMBL/GenBank/DDBJ whole genome shotgun (WGS) entry which is preliminary data.</text>
</comment>
<reference evidence="4" key="1">
    <citation type="journal article" date="2019" name="Int. J. Syst. Evol. Microbiol.">
        <title>The Global Catalogue of Microorganisms (GCM) 10K type strain sequencing project: providing services to taxonomists for standard genome sequencing and annotation.</title>
        <authorList>
            <consortium name="The Broad Institute Genomics Platform"/>
            <consortium name="The Broad Institute Genome Sequencing Center for Infectious Disease"/>
            <person name="Wu L."/>
            <person name="Ma J."/>
        </authorList>
    </citation>
    <scope>NUCLEOTIDE SEQUENCE [LARGE SCALE GENOMIC DNA]</scope>
    <source>
        <strain evidence="4">CGMCC 1.10992</strain>
    </source>
</reference>
<dbReference type="SUPFAM" id="SSF52980">
    <property type="entry name" value="Restriction endonuclease-like"/>
    <property type="match status" value="1"/>
</dbReference>
<dbReference type="Gene3D" id="3.40.1350.10">
    <property type="match status" value="1"/>
</dbReference>
<dbReference type="PANTHER" id="PTHR34039:SF1">
    <property type="entry name" value="UPF0102 PROTEIN YRAN"/>
    <property type="match status" value="1"/>
</dbReference>
<dbReference type="RefSeq" id="WP_345341597.1">
    <property type="nucleotide sequence ID" value="NZ_BAABLI010000029.1"/>
</dbReference>
<proteinExistence type="inferred from homology"/>
<organism evidence="3 4">
    <name type="scientific">Corallincola platygyrae</name>
    <dbReference type="NCBI Taxonomy" id="1193278"/>
    <lineage>
        <taxon>Bacteria</taxon>
        <taxon>Pseudomonadati</taxon>
        <taxon>Pseudomonadota</taxon>
        <taxon>Gammaproteobacteria</taxon>
        <taxon>Alteromonadales</taxon>
        <taxon>Psychromonadaceae</taxon>
        <taxon>Corallincola</taxon>
    </lineage>
</organism>
<dbReference type="InterPro" id="IPR003509">
    <property type="entry name" value="UPF0102_YraN-like"/>
</dbReference>
<evidence type="ECO:0000256" key="2">
    <source>
        <dbReference type="HAMAP-Rule" id="MF_00048"/>
    </source>
</evidence>
<accession>A0ABW4XQV3</accession>
<evidence type="ECO:0000313" key="4">
    <source>
        <dbReference type="Proteomes" id="UP001597380"/>
    </source>
</evidence>
<dbReference type="NCBIfam" id="NF009150">
    <property type="entry name" value="PRK12497.1-3"/>
    <property type="match status" value="1"/>
</dbReference>